<evidence type="ECO:0000313" key="3">
    <source>
        <dbReference type="Proteomes" id="UP000078237"/>
    </source>
</evidence>
<evidence type="ECO:0000313" key="2">
    <source>
        <dbReference type="EMBL" id="KXX76901.1"/>
    </source>
</evidence>
<dbReference type="EMBL" id="LCTW02000187">
    <property type="protein sequence ID" value="KXX76901.1"/>
    <property type="molecule type" value="Genomic_DNA"/>
</dbReference>
<keyword evidence="1" id="KW-0812">Transmembrane</keyword>
<evidence type="ECO:0000256" key="1">
    <source>
        <dbReference type="SAM" id="Phobius"/>
    </source>
</evidence>
<name>A0A175W091_9PEZI</name>
<dbReference type="Proteomes" id="UP000078237">
    <property type="component" value="Unassembled WGS sequence"/>
</dbReference>
<reference evidence="2 3" key="1">
    <citation type="journal article" date="2016" name="Genome Announc.">
        <title>Genome Sequence of Madurella mycetomatis mm55, Isolated from a Human Mycetoma Case in Sudan.</title>
        <authorList>
            <person name="Smit S."/>
            <person name="Derks M.F."/>
            <person name="Bervoets S."/>
            <person name="Fahal A."/>
            <person name="van Leeuwen W."/>
            <person name="van Belkum A."/>
            <person name="van de Sande W.W."/>
        </authorList>
    </citation>
    <scope>NUCLEOTIDE SEQUENCE [LARGE SCALE GENOMIC DNA]</scope>
    <source>
        <strain evidence="3">mm55</strain>
    </source>
</reference>
<keyword evidence="1" id="KW-0472">Membrane</keyword>
<dbReference type="OrthoDB" id="5417887at2759"/>
<dbReference type="AlphaFoldDB" id="A0A175W091"/>
<keyword evidence="3" id="KW-1185">Reference proteome</keyword>
<gene>
    <name evidence="2" type="ORF">MMYC01_207506</name>
</gene>
<comment type="caution">
    <text evidence="2">The sequence shown here is derived from an EMBL/GenBank/DDBJ whole genome shotgun (WGS) entry which is preliminary data.</text>
</comment>
<feature type="transmembrane region" description="Helical" evidence="1">
    <location>
        <begin position="20"/>
        <end position="44"/>
    </location>
</feature>
<dbReference type="VEuPathDB" id="FungiDB:MMYC01_207506"/>
<keyword evidence="1" id="KW-1133">Transmembrane helix</keyword>
<dbReference type="STRING" id="100816.A0A175W091"/>
<sequence length="76" mass="8452">MIESALLTYMTSLGYGLHLWGFNFQALMLPTIVAGTFSVTSAVWSKTSFGLTLRKITDGWIKKVAWFCIISMNVVS</sequence>
<proteinExistence type="predicted"/>
<organism evidence="2 3">
    <name type="scientific">Madurella mycetomatis</name>
    <dbReference type="NCBI Taxonomy" id="100816"/>
    <lineage>
        <taxon>Eukaryota</taxon>
        <taxon>Fungi</taxon>
        <taxon>Dikarya</taxon>
        <taxon>Ascomycota</taxon>
        <taxon>Pezizomycotina</taxon>
        <taxon>Sordariomycetes</taxon>
        <taxon>Sordariomycetidae</taxon>
        <taxon>Sordariales</taxon>
        <taxon>Sordariales incertae sedis</taxon>
        <taxon>Madurella</taxon>
    </lineage>
</organism>
<accession>A0A175W091</accession>
<protein>
    <submittedName>
        <fullName evidence="2">Uncharacterized protein</fullName>
    </submittedName>
</protein>